<reference evidence="2 3" key="1">
    <citation type="submission" date="2020-12" db="EMBL/GenBank/DDBJ databases">
        <title>Metabolic potential, ecology and presence of endohyphal bacteria is reflected in genomic diversity of Mucoromycotina.</title>
        <authorList>
            <person name="Muszewska A."/>
            <person name="Okrasinska A."/>
            <person name="Steczkiewicz K."/>
            <person name="Drgas O."/>
            <person name="Orlowska M."/>
            <person name="Perlinska-Lenart U."/>
            <person name="Aleksandrzak-Piekarczyk T."/>
            <person name="Szatraj K."/>
            <person name="Zielenkiewicz U."/>
            <person name="Pilsyk S."/>
            <person name="Malc E."/>
            <person name="Mieczkowski P."/>
            <person name="Kruszewska J.S."/>
            <person name="Biernat P."/>
            <person name="Pawlowska J."/>
        </authorList>
    </citation>
    <scope>NUCLEOTIDE SEQUENCE [LARGE SCALE GENOMIC DNA]</scope>
    <source>
        <strain evidence="2 3">CBS 142.35</strain>
    </source>
</reference>
<dbReference type="SUPFAM" id="SSF52047">
    <property type="entry name" value="RNI-like"/>
    <property type="match status" value="1"/>
</dbReference>
<sequence>MKFSMNVPSITTNINIDRSLNQLGFLALPADIILTIFTNLNRSDVLTSMTVAQSWYIDVPQYAQHMWTYLNFHKLEFYKNNNRWKRCLGIHWVPWYQIFSEKCQFIEQLKQLTEQLLELKFIRHPTNLPFIRILRNCPSLCRFTYIPTGDAYKDLLYDTEPIVPDEQHDNNILLSQQQSTFHTLTYLCLDVYMHKQRLEPIVKKCPNLLYLICTTGLLGVHQGFSIVPDYNTNIIDLNKLFNTWCPNLTFLQSNCDCFTSYRQDWSECIIINDGEENKIKRIEGDGTGIQQQQQQQQRERKGGLQYLYTCEAQGYGPTQIAPHIIQNASTLESLLLHGRYYHSPLYTAREDWSSIFLNLTFPNIRRLECCGILLDTFSMTLLLERLPGLEKLAIDVKDMSIQVSRTLKILNRLTHIYLSNTHLVFNVGNSTTGSTNHDDSDASIRLFKELAKRGSQLQVIELDMMPRPATDQLLQAFAYVDTLKKLRIEVNGDLLSDEGFTRFAELLSKNTVIEYLELRYIAYISRSALEALARLKYLKTLRMLSPRGAGIPFYADGTGVLRLLRWSTSLENMFFDSIRLFDPPDSINNMLKRQTFKYELKDIGDYFIDFMQVENYVTLGLTDRDCNNENADS</sequence>
<name>A0A8H7S632_9FUNG</name>
<dbReference type="EMBL" id="JAEPRB010000074">
    <property type="protein sequence ID" value="KAG2222825.1"/>
    <property type="molecule type" value="Genomic_DNA"/>
</dbReference>
<organism evidence="2 3">
    <name type="scientific">Circinella minor</name>
    <dbReference type="NCBI Taxonomy" id="1195481"/>
    <lineage>
        <taxon>Eukaryota</taxon>
        <taxon>Fungi</taxon>
        <taxon>Fungi incertae sedis</taxon>
        <taxon>Mucoromycota</taxon>
        <taxon>Mucoromycotina</taxon>
        <taxon>Mucoromycetes</taxon>
        <taxon>Mucorales</taxon>
        <taxon>Lichtheimiaceae</taxon>
        <taxon>Circinella</taxon>
    </lineage>
</organism>
<dbReference type="AlphaFoldDB" id="A0A8H7S632"/>
<proteinExistence type="predicted"/>
<feature type="domain" description="F-box" evidence="1">
    <location>
        <begin position="22"/>
        <end position="70"/>
    </location>
</feature>
<evidence type="ECO:0000313" key="3">
    <source>
        <dbReference type="Proteomes" id="UP000646827"/>
    </source>
</evidence>
<dbReference type="Gene3D" id="3.80.10.10">
    <property type="entry name" value="Ribonuclease Inhibitor"/>
    <property type="match status" value="1"/>
</dbReference>
<gene>
    <name evidence="2" type="ORF">INT45_011635</name>
</gene>
<comment type="caution">
    <text evidence="2">The sequence shown here is derived from an EMBL/GenBank/DDBJ whole genome shotgun (WGS) entry which is preliminary data.</text>
</comment>
<keyword evidence="3" id="KW-1185">Reference proteome</keyword>
<protein>
    <recommendedName>
        <fullName evidence="1">F-box domain-containing protein</fullName>
    </recommendedName>
</protein>
<dbReference type="Proteomes" id="UP000646827">
    <property type="component" value="Unassembled WGS sequence"/>
</dbReference>
<dbReference type="InterPro" id="IPR032675">
    <property type="entry name" value="LRR_dom_sf"/>
</dbReference>
<dbReference type="InterPro" id="IPR001810">
    <property type="entry name" value="F-box_dom"/>
</dbReference>
<accession>A0A8H7S632</accession>
<dbReference type="OrthoDB" id="2247938at2759"/>
<evidence type="ECO:0000313" key="2">
    <source>
        <dbReference type="EMBL" id="KAG2222825.1"/>
    </source>
</evidence>
<evidence type="ECO:0000259" key="1">
    <source>
        <dbReference type="PROSITE" id="PS50181"/>
    </source>
</evidence>
<dbReference type="PROSITE" id="PS50181">
    <property type="entry name" value="FBOX"/>
    <property type="match status" value="1"/>
</dbReference>